<evidence type="ECO:0000256" key="1">
    <source>
        <dbReference type="SAM" id="MobiDB-lite"/>
    </source>
</evidence>
<evidence type="ECO:0000313" key="2">
    <source>
        <dbReference type="EMBL" id="EUC50932.1"/>
    </source>
</evidence>
<dbReference type="Proteomes" id="UP000054032">
    <property type="component" value="Unassembled WGS sequence"/>
</dbReference>
<protein>
    <submittedName>
        <fullName evidence="2">Uncharacterized protein</fullName>
    </submittedName>
</protein>
<dbReference type="HOGENOM" id="CLU_2072717_0_0_1"/>
<dbReference type="EMBL" id="KI963920">
    <property type="protein sequence ID" value="EUC50932.1"/>
    <property type="molecule type" value="Genomic_DNA"/>
</dbReference>
<gene>
    <name evidence="2" type="ORF">COCMIDRAFT_21647</name>
</gene>
<sequence>MLGVGVGVRVGVGVGVGVGGTAMVMGRRCHHPVCPCGSGGSSGRCAFSPTLSAKASTTQEASLHNNGRLGSRPAPARGTEKAASHTCPFGGASRRTLAGHAAFASRSRTATAHLHDVA</sequence>
<dbReference type="KEGG" id="bor:COCMIDRAFT_21647"/>
<accession>W6ZGH4</accession>
<keyword evidence="3" id="KW-1185">Reference proteome</keyword>
<feature type="compositionally biased region" description="Polar residues" evidence="1">
    <location>
        <begin position="56"/>
        <end position="65"/>
    </location>
</feature>
<feature type="region of interest" description="Disordered" evidence="1">
    <location>
        <begin position="56"/>
        <end position="91"/>
    </location>
</feature>
<evidence type="ECO:0000313" key="3">
    <source>
        <dbReference type="Proteomes" id="UP000054032"/>
    </source>
</evidence>
<dbReference type="RefSeq" id="XP_007682518.1">
    <property type="nucleotide sequence ID" value="XM_007684328.1"/>
</dbReference>
<dbReference type="AlphaFoldDB" id="W6ZGH4"/>
<name>W6ZGH4_COCMI</name>
<reference evidence="2 3" key="1">
    <citation type="journal article" date="2013" name="PLoS Genet.">
        <title>Comparative genome structure, secondary metabolite, and effector coding capacity across Cochliobolus pathogens.</title>
        <authorList>
            <person name="Condon B.J."/>
            <person name="Leng Y."/>
            <person name="Wu D."/>
            <person name="Bushley K.E."/>
            <person name="Ohm R.A."/>
            <person name="Otillar R."/>
            <person name="Martin J."/>
            <person name="Schackwitz W."/>
            <person name="Grimwood J."/>
            <person name="MohdZainudin N."/>
            <person name="Xue C."/>
            <person name="Wang R."/>
            <person name="Manning V.A."/>
            <person name="Dhillon B."/>
            <person name="Tu Z.J."/>
            <person name="Steffenson B.J."/>
            <person name="Salamov A."/>
            <person name="Sun H."/>
            <person name="Lowry S."/>
            <person name="LaButti K."/>
            <person name="Han J."/>
            <person name="Copeland A."/>
            <person name="Lindquist E."/>
            <person name="Barry K."/>
            <person name="Schmutz J."/>
            <person name="Baker S.E."/>
            <person name="Ciuffetti L.M."/>
            <person name="Grigoriev I.V."/>
            <person name="Zhong S."/>
            <person name="Turgeon B.G."/>
        </authorList>
    </citation>
    <scope>NUCLEOTIDE SEQUENCE [LARGE SCALE GENOMIC DNA]</scope>
    <source>
        <strain evidence="2 3">ATCC 44560</strain>
    </source>
</reference>
<organism evidence="2 3">
    <name type="scientific">Bipolaris oryzae ATCC 44560</name>
    <dbReference type="NCBI Taxonomy" id="930090"/>
    <lineage>
        <taxon>Eukaryota</taxon>
        <taxon>Fungi</taxon>
        <taxon>Dikarya</taxon>
        <taxon>Ascomycota</taxon>
        <taxon>Pezizomycotina</taxon>
        <taxon>Dothideomycetes</taxon>
        <taxon>Pleosporomycetidae</taxon>
        <taxon>Pleosporales</taxon>
        <taxon>Pleosporineae</taxon>
        <taxon>Pleosporaceae</taxon>
        <taxon>Bipolaris</taxon>
    </lineage>
</organism>
<dbReference type="GeneID" id="19120095"/>
<proteinExistence type="predicted"/>